<protein>
    <submittedName>
        <fullName evidence="1">Uncharacterized protein</fullName>
    </submittedName>
</protein>
<dbReference type="HOGENOM" id="CLU_1657977_0_0_7"/>
<organism evidence="1 2">
    <name type="scientific">Desulfocurvibacter africanus subsp. africanus str. Walvis Bay</name>
    <dbReference type="NCBI Taxonomy" id="690850"/>
    <lineage>
        <taxon>Bacteria</taxon>
        <taxon>Pseudomonadati</taxon>
        <taxon>Thermodesulfobacteriota</taxon>
        <taxon>Desulfovibrionia</taxon>
        <taxon>Desulfovibrionales</taxon>
        <taxon>Desulfovibrionaceae</taxon>
        <taxon>Desulfocurvibacter</taxon>
    </lineage>
</organism>
<evidence type="ECO:0000313" key="2">
    <source>
        <dbReference type="Proteomes" id="UP000007844"/>
    </source>
</evidence>
<gene>
    <name evidence="1" type="ORF">Desaf_2044</name>
</gene>
<dbReference type="STRING" id="690850.Desaf_2044"/>
<dbReference type="Proteomes" id="UP000007844">
    <property type="component" value="Chromosome"/>
</dbReference>
<dbReference type="EMBL" id="CP003221">
    <property type="protein sequence ID" value="EGJ50373.1"/>
    <property type="molecule type" value="Genomic_DNA"/>
</dbReference>
<name>F3Z3K1_DESAF</name>
<keyword evidence="2" id="KW-1185">Reference proteome</keyword>
<dbReference type="eggNOG" id="ENOG5031N3C">
    <property type="taxonomic scope" value="Bacteria"/>
</dbReference>
<dbReference type="AlphaFoldDB" id="F3Z3K1"/>
<evidence type="ECO:0000313" key="1">
    <source>
        <dbReference type="EMBL" id="EGJ50373.1"/>
    </source>
</evidence>
<dbReference type="RefSeq" id="WP_014260118.1">
    <property type="nucleotide sequence ID" value="NC_016629.1"/>
</dbReference>
<proteinExistence type="predicted"/>
<accession>F3Z3K1</accession>
<dbReference type="KEGG" id="daf:Desaf_2044"/>
<reference evidence="1 2" key="1">
    <citation type="journal article" date="2011" name="J. Bacteriol.">
        <title>Genome sequence of the mercury-methylating and pleomorphic Desulfovibrio africanus Strain Walvis Bay.</title>
        <authorList>
            <person name="Brown S.D."/>
            <person name="Wall J.D."/>
            <person name="Kucken A.M."/>
            <person name="Gilmour C.C."/>
            <person name="Podar M."/>
            <person name="Brandt C.C."/>
            <person name="Teshima H."/>
            <person name="Detter J.C."/>
            <person name="Han C.S."/>
            <person name="Land M.L."/>
            <person name="Lucas S."/>
            <person name="Han J."/>
            <person name="Pennacchio L."/>
            <person name="Nolan M."/>
            <person name="Pitluck S."/>
            <person name="Woyke T."/>
            <person name="Goodwin L."/>
            <person name="Palumbo A.V."/>
            <person name="Elias D.A."/>
        </authorList>
    </citation>
    <scope>NUCLEOTIDE SEQUENCE [LARGE SCALE GENOMIC DNA]</scope>
    <source>
        <strain evidence="1 2">Walvis Bay</strain>
    </source>
</reference>
<sequence>MDEKRKEFLRTKVMPFHAAMCALLRIMAKNKTSPQPGQKPPILAQCAFDTEAYSIRFICRGKGIRPFLAIMDRPWPHKVYLGRLMRDGNVHLFEDGLKVFFNFLLQEEVLDVFIRDLEKAVIEMALAMRRQCPLKEEQEKASDGSCATCQSRQAPEIIH</sequence>